<protein>
    <submittedName>
        <fullName evidence="2">GTP binding protein overexpressed in skeletal muscle</fullName>
    </submittedName>
</protein>
<reference evidence="2" key="2">
    <citation type="submission" date="2025-09" db="UniProtKB">
        <authorList>
            <consortium name="Ensembl"/>
        </authorList>
    </citation>
    <scope>IDENTIFICATION</scope>
</reference>
<gene>
    <name evidence="2" type="primary">GEM</name>
</gene>
<proteinExistence type="predicted"/>
<sequence length="124" mass="13645">MTLNNVTMRRNSASSCGALQPQQQRWSVPTDGKHLVVQKETQEANLQKRYTLSHEEYCRKSWSSESSDSVISTESGNIYRVVLIGEQGVGKTTIASVFAGVHDSLDSDCELLGGKFVPCPRPLS</sequence>
<evidence type="ECO:0000313" key="3">
    <source>
        <dbReference type="Proteomes" id="UP000694406"/>
    </source>
</evidence>
<dbReference type="InterPro" id="IPR027417">
    <property type="entry name" value="P-loop_NTPase"/>
</dbReference>
<organism evidence="2 3">
    <name type="scientific">Laticauda laticaudata</name>
    <name type="common">Blue-ringed sea krait</name>
    <name type="synonym">Blue-lipped sea krait</name>
    <dbReference type="NCBI Taxonomy" id="8630"/>
    <lineage>
        <taxon>Eukaryota</taxon>
        <taxon>Metazoa</taxon>
        <taxon>Chordata</taxon>
        <taxon>Craniata</taxon>
        <taxon>Vertebrata</taxon>
        <taxon>Euteleostomi</taxon>
        <taxon>Lepidosauria</taxon>
        <taxon>Squamata</taxon>
        <taxon>Bifurcata</taxon>
        <taxon>Unidentata</taxon>
        <taxon>Episquamata</taxon>
        <taxon>Toxicofera</taxon>
        <taxon>Serpentes</taxon>
        <taxon>Colubroidea</taxon>
        <taxon>Elapidae</taxon>
        <taxon>Laticaudinae</taxon>
        <taxon>Laticauda</taxon>
    </lineage>
</organism>
<name>A0A8C5WN16_LATLA</name>
<dbReference type="SUPFAM" id="SSF52540">
    <property type="entry name" value="P-loop containing nucleoside triphosphate hydrolases"/>
    <property type="match status" value="1"/>
</dbReference>
<evidence type="ECO:0000313" key="2">
    <source>
        <dbReference type="Ensembl" id="ENSLLTP00000000430.1"/>
    </source>
</evidence>
<evidence type="ECO:0000256" key="1">
    <source>
        <dbReference type="SAM" id="MobiDB-lite"/>
    </source>
</evidence>
<keyword evidence="3" id="KW-1185">Reference proteome</keyword>
<dbReference type="AlphaFoldDB" id="A0A8C5WN16"/>
<dbReference type="Proteomes" id="UP000694406">
    <property type="component" value="Unplaced"/>
</dbReference>
<feature type="region of interest" description="Disordered" evidence="1">
    <location>
        <begin position="1"/>
        <end position="24"/>
    </location>
</feature>
<accession>A0A8C5WN16</accession>
<reference evidence="2" key="1">
    <citation type="submission" date="2025-08" db="UniProtKB">
        <authorList>
            <consortium name="Ensembl"/>
        </authorList>
    </citation>
    <scope>IDENTIFICATION</scope>
</reference>
<dbReference type="Ensembl" id="ENSLLTT00000000441.1">
    <property type="protein sequence ID" value="ENSLLTP00000000430.1"/>
    <property type="gene ID" value="ENSLLTG00000000346.1"/>
</dbReference>
<dbReference type="GeneTree" id="ENSGT00940000157830"/>